<accession>A0A5D3BE18</accession>
<dbReference type="EMBL" id="SSTD01018933">
    <property type="protein sequence ID" value="TYJ97239.1"/>
    <property type="molecule type" value="Genomic_DNA"/>
</dbReference>
<gene>
    <name evidence="2" type="ORF">E5676_scaffold194G00290</name>
    <name evidence="1" type="ORF">E6C27_scaffold340G00210</name>
</gene>
<comment type="caution">
    <text evidence="2">The sequence shown here is derived from an EMBL/GenBank/DDBJ whole genome shotgun (WGS) entry which is preliminary data.</text>
</comment>
<dbReference type="Proteomes" id="UP000321947">
    <property type="component" value="Unassembled WGS sequence"/>
</dbReference>
<proteinExistence type="predicted"/>
<sequence>MLTTFKEFRADCYRHFKKYSDPEEARANPPNILHELAEKKGELVDRMELFWEIHVRVGTFMSQAAKNAHNQMLELQSQPTPEIELQSKLNEALERIEVQDRNHVALASQVEQMQKLIKDLTRAQQGPPMIPNFADLRCRMARTSLVRRLDKNDVGKGLPNVGGFIAKNGVERGISLAVDGIDKHDVKRGILDVVLVTRGECLS</sequence>
<dbReference type="Proteomes" id="UP000321393">
    <property type="component" value="Unassembled WGS sequence"/>
</dbReference>
<evidence type="ECO:0000313" key="3">
    <source>
        <dbReference type="Proteomes" id="UP000321393"/>
    </source>
</evidence>
<evidence type="ECO:0000313" key="4">
    <source>
        <dbReference type="Proteomes" id="UP000321947"/>
    </source>
</evidence>
<evidence type="ECO:0000313" key="2">
    <source>
        <dbReference type="EMBL" id="TYJ97239.1"/>
    </source>
</evidence>
<dbReference type="AlphaFoldDB" id="A0A5D3BE18"/>
<name>A0A5D3BE18_CUCMM</name>
<evidence type="ECO:0000313" key="1">
    <source>
        <dbReference type="EMBL" id="KAA0059980.1"/>
    </source>
</evidence>
<reference evidence="3 4" key="1">
    <citation type="submission" date="2019-08" db="EMBL/GenBank/DDBJ databases">
        <title>Draft genome sequences of two oriental melons (Cucumis melo L. var makuwa).</title>
        <authorList>
            <person name="Kwon S.-Y."/>
        </authorList>
    </citation>
    <scope>NUCLEOTIDE SEQUENCE [LARGE SCALE GENOMIC DNA]</scope>
    <source>
        <strain evidence="4">cv. Chang Bougi</strain>
        <strain evidence="3">cv. SW 3</strain>
        <tissue evidence="2">Leaf</tissue>
    </source>
</reference>
<organism evidence="2 4">
    <name type="scientific">Cucumis melo var. makuwa</name>
    <name type="common">Oriental melon</name>
    <dbReference type="NCBI Taxonomy" id="1194695"/>
    <lineage>
        <taxon>Eukaryota</taxon>
        <taxon>Viridiplantae</taxon>
        <taxon>Streptophyta</taxon>
        <taxon>Embryophyta</taxon>
        <taxon>Tracheophyta</taxon>
        <taxon>Spermatophyta</taxon>
        <taxon>Magnoliopsida</taxon>
        <taxon>eudicotyledons</taxon>
        <taxon>Gunneridae</taxon>
        <taxon>Pentapetalae</taxon>
        <taxon>rosids</taxon>
        <taxon>fabids</taxon>
        <taxon>Cucurbitales</taxon>
        <taxon>Cucurbitaceae</taxon>
        <taxon>Benincaseae</taxon>
        <taxon>Cucumis</taxon>
    </lineage>
</organism>
<dbReference type="EMBL" id="SSTE01005811">
    <property type="protein sequence ID" value="KAA0059980.1"/>
    <property type="molecule type" value="Genomic_DNA"/>
</dbReference>
<protein>
    <submittedName>
        <fullName evidence="2">CACTA en-spm transposon protein</fullName>
    </submittedName>
</protein>